<evidence type="ECO:0000256" key="1">
    <source>
        <dbReference type="SAM" id="MobiDB-lite"/>
    </source>
</evidence>
<proteinExistence type="predicted"/>
<protein>
    <submittedName>
        <fullName evidence="3">Uncharacterized protein</fullName>
    </submittedName>
</protein>
<keyword evidence="4" id="KW-1185">Reference proteome</keyword>
<evidence type="ECO:0000313" key="3">
    <source>
        <dbReference type="EMBL" id="OBZ75587.1"/>
    </source>
</evidence>
<sequence>MARDGTIHFFETRHLLALLPLHFLAHPLSGVPLLRRHVPSPSHSSQPSPTTLTLTAPLSENSPSRQLTCVRHYFVRRLTRPNSDFPAVEQQQQSLLPPRSSTFFPKWASLLYLSSVYSPPGSDTRHTDSLPLLDRCTASDHALAHVPIRNLAGRSLSTVPSSLHCTLTSSDPAAVPPRVLDFSVYTHPELSQQLRKLSHSRASSAHT</sequence>
<dbReference type="AlphaFoldDB" id="A0A1C7MG56"/>
<reference evidence="3 4" key="1">
    <citation type="submission" date="2016-03" db="EMBL/GenBank/DDBJ databases">
        <title>Whole genome sequencing of Grifola frondosa 9006-11.</title>
        <authorList>
            <person name="Min B."/>
            <person name="Park H."/>
            <person name="Kim J.-G."/>
            <person name="Cho H."/>
            <person name="Oh Y.-L."/>
            <person name="Kong W.-S."/>
            <person name="Choi I.-G."/>
        </authorList>
    </citation>
    <scope>NUCLEOTIDE SEQUENCE [LARGE SCALE GENOMIC DNA]</scope>
    <source>
        <strain evidence="3 4">9006-11</strain>
    </source>
</reference>
<comment type="caution">
    <text evidence="3">The sequence shown here is derived from an EMBL/GenBank/DDBJ whole genome shotgun (WGS) entry which is preliminary data.</text>
</comment>
<feature type="signal peptide" evidence="2">
    <location>
        <begin position="1"/>
        <end position="30"/>
    </location>
</feature>
<name>A0A1C7MG56_GRIFR</name>
<gene>
    <name evidence="3" type="ORF">A0H81_04840</name>
</gene>
<dbReference type="Proteomes" id="UP000092993">
    <property type="component" value="Unassembled WGS sequence"/>
</dbReference>
<feature type="chain" id="PRO_5008889115" evidence="2">
    <location>
        <begin position="31"/>
        <end position="207"/>
    </location>
</feature>
<keyword evidence="2" id="KW-0732">Signal</keyword>
<dbReference type="EMBL" id="LUGG01000004">
    <property type="protein sequence ID" value="OBZ75587.1"/>
    <property type="molecule type" value="Genomic_DNA"/>
</dbReference>
<accession>A0A1C7MG56</accession>
<feature type="compositionally biased region" description="Low complexity" evidence="1">
    <location>
        <begin position="39"/>
        <end position="59"/>
    </location>
</feature>
<feature type="region of interest" description="Disordered" evidence="1">
    <location>
        <begin position="38"/>
        <end position="59"/>
    </location>
</feature>
<evidence type="ECO:0000313" key="4">
    <source>
        <dbReference type="Proteomes" id="UP000092993"/>
    </source>
</evidence>
<evidence type="ECO:0000256" key="2">
    <source>
        <dbReference type="SAM" id="SignalP"/>
    </source>
</evidence>
<organism evidence="3 4">
    <name type="scientific">Grifola frondosa</name>
    <name type="common">Maitake</name>
    <name type="synonym">Polyporus frondosus</name>
    <dbReference type="NCBI Taxonomy" id="5627"/>
    <lineage>
        <taxon>Eukaryota</taxon>
        <taxon>Fungi</taxon>
        <taxon>Dikarya</taxon>
        <taxon>Basidiomycota</taxon>
        <taxon>Agaricomycotina</taxon>
        <taxon>Agaricomycetes</taxon>
        <taxon>Polyporales</taxon>
        <taxon>Grifolaceae</taxon>
        <taxon>Grifola</taxon>
    </lineage>
</organism>